<dbReference type="GeneID" id="18676028"/>
<dbReference type="EMBL" id="JH718682">
    <property type="protein sequence ID" value="EJC97408.1"/>
    <property type="molecule type" value="Genomic_DNA"/>
</dbReference>
<protein>
    <submittedName>
        <fullName evidence="2">Uncharacterized protein</fullName>
    </submittedName>
</protein>
<feature type="region of interest" description="Disordered" evidence="1">
    <location>
        <begin position="170"/>
        <end position="213"/>
    </location>
</feature>
<dbReference type="RefSeq" id="XP_007272329.1">
    <property type="nucleotide sequence ID" value="XM_007272267.1"/>
</dbReference>
<evidence type="ECO:0000313" key="3">
    <source>
        <dbReference type="Proteomes" id="UP000053630"/>
    </source>
</evidence>
<proteinExistence type="predicted"/>
<accession>R7SFC6</accession>
<feature type="compositionally biased region" description="Basic residues" evidence="1">
    <location>
        <begin position="176"/>
        <end position="191"/>
    </location>
</feature>
<dbReference type="AlphaFoldDB" id="R7SFC6"/>
<reference evidence="3" key="1">
    <citation type="journal article" date="2012" name="Science">
        <title>The Paleozoic origin of enzymatic lignin decomposition reconstructed from 31 fungal genomes.</title>
        <authorList>
            <person name="Floudas D."/>
            <person name="Binder M."/>
            <person name="Riley R."/>
            <person name="Barry K."/>
            <person name="Blanchette R.A."/>
            <person name="Henrissat B."/>
            <person name="Martinez A.T."/>
            <person name="Otillar R."/>
            <person name="Spatafora J.W."/>
            <person name="Yadav J.S."/>
            <person name="Aerts A."/>
            <person name="Benoit I."/>
            <person name="Boyd A."/>
            <person name="Carlson A."/>
            <person name="Copeland A."/>
            <person name="Coutinho P.M."/>
            <person name="de Vries R.P."/>
            <person name="Ferreira P."/>
            <person name="Findley K."/>
            <person name="Foster B."/>
            <person name="Gaskell J."/>
            <person name="Glotzer D."/>
            <person name="Gorecki P."/>
            <person name="Heitman J."/>
            <person name="Hesse C."/>
            <person name="Hori C."/>
            <person name="Igarashi K."/>
            <person name="Jurgens J.A."/>
            <person name="Kallen N."/>
            <person name="Kersten P."/>
            <person name="Kohler A."/>
            <person name="Kuees U."/>
            <person name="Kumar T.K.A."/>
            <person name="Kuo A."/>
            <person name="LaButti K."/>
            <person name="Larrondo L.F."/>
            <person name="Lindquist E."/>
            <person name="Ling A."/>
            <person name="Lombard V."/>
            <person name="Lucas S."/>
            <person name="Lundell T."/>
            <person name="Martin R."/>
            <person name="McLaughlin D.J."/>
            <person name="Morgenstern I."/>
            <person name="Morin E."/>
            <person name="Murat C."/>
            <person name="Nagy L.G."/>
            <person name="Nolan M."/>
            <person name="Ohm R.A."/>
            <person name="Patyshakuliyeva A."/>
            <person name="Rokas A."/>
            <person name="Ruiz-Duenas F.J."/>
            <person name="Sabat G."/>
            <person name="Salamov A."/>
            <person name="Samejima M."/>
            <person name="Schmutz J."/>
            <person name="Slot J.C."/>
            <person name="St John F."/>
            <person name="Stenlid J."/>
            <person name="Sun H."/>
            <person name="Sun S."/>
            <person name="Syed K."/>
            <person name="Tsang A."/>
            <person name="Wiebenga A."/>
            <person name="Young D."/>
            <person name="Pisabarro A."/>
            <person name="Eastwood D.C."/>
            <person name="Martin F."/>
            <person name="Cullen D."/>
            <person name="Grigoriev I.V."/>
            <person name="Hibbett D.S."/>
        </authorList>
    </citation>
    <scope>NUCLEOTIDE SEQUENCE [LARGE SCALE GENOMIC DNA]</scope>
    <source>
        <strain evidence="3">MF3/22</strain>
    </source>
</reference>
<feature type="compositionally biased region" description="Basic and acidic residues" evidence="1">
    <location>
        <begin position="198"/>
        <end position="213"/>
    </location>
</feature>
<sequence>MDALRQRAASVGGSPGLEIRSVERANLGCRGKRVCASVLHVLAMTRCAIGDAVNSVIVVDDFEGVSLGRSGSKGEDEVGSAGGLGSGETALGNINVHGVGPSRVMSSIGWWEGKESVQGVRERIAPEEWSYMDIVASAYSPIVACVAEREEVRKCMELLKKSFGIGQQRGCANANAKRKASVNRGGQRKRGNASGGARSEEREGWKGDKKLGG</sequence>
<evidence type="ECO:0000256" key="1">
    <source>
        <dbReference type="SAM" id="MobiDB-lite"/>
    </source>
</evidence>
<gene>
    <name evidence="2" type="ORF">FOMMEDRAFT_163526</name>
</gene>
<dbReference type="Proteomes" id="UP000053630">
    <property type="component" value="Unassembled WGS sequence"/>
</dbReference>
<dbReference type="KEGG" id="fme:FOMMEDRAFT_163526"/>
<name>R7SFC6_FOMME</name>
<organism evidence="2 3">
    <name type="scientific">Fomitiporia mediterranea (strain MF3/22)</name>
    <name type="common">Grapevine white-rot fungus</name>
    <dbReference type="NCBI Taxonomy" id="694068"/>
    <lineage>
        <taxon>Eukaryota</taxon>
        <taxon>Fungi</taxon>
        <taxon>Dikarya</taxon>
        <taxon>Basidiomycota</taxon>
        <taxon>Agaricomycotina</taxon>
        <taxon>Agaricomycetes</taxon>
        <taxon>Hymenochaetales</taxon>
        <taxon>Hymenochaetaceae</taxon>
        <taxon>Fomitiporia</taxon>
    </lineage>
</organism>
<keyword evidence="3" id="KW-1185">Reference proteome</keyword>
<evidence type="ECO:0000313" key="2">
    <source>
        <dbReference type="EMBL" id="EJC97408.1"/>
    </source>
</evidence>